<gene>
    <name evidence="2" type="ORF">CDL18_10740</name>
</gene>
<name>A0A2N5NGY4_MEDGN</name>
<dbReference type="PROSITE" id="PS51186">
    <property type="entry name" value="GNAT"/>
    <property type="match status" value="1"/>
</dbReference>
<comment type="caution">
    <text evidence="2">The sequence shown here is derived from an EMBL/GenBank/DDBJ whole genome shotgun (WGS) entry which is preliminary data.</text>
</comment>
<evidence type="ECO:0000313" key="2">
    <source>
        <dbReference type="EMBL" id="PLT54172.1"/>
    </source>
</evidence>
<accession>A0A2N5NGY4</accession>
<dbReference type="Gene3D" id="3.40.630.30">
    <property type="match status" value="1"/>
</dbReference>
<dbReference type="CDD" id="cd04301">
    <property type="entry name" value="NAT_SF"/>
    <property type="match status" value="1"/>
</dbReference>
<dbReference type="PANTHER" id="PTHR43072">
    <property type="entry name" value="N-ACETYLTRANSFERASE"/>
    <property type="match status" value="1"/>
</dbReference>
<proteinExistence type="predicted"/>
<dbReference type="RefSeq" id="WP_101879904.1">
    <property type="nucleotide sequence ID" value="NZ_JAPRAU010000004.1"/>
</dbReference>
<sequence length="167" mass="19608">MIYKKIEIKEMEHFWSLLNALDAETNFMMYEPNERKQHMDIQELKTDIYHRVIHGNDFLQIAKADNKIVGYLRAERGEFHRNFHTAYIVVGVLNEYQGKGIGTTFFENLEKWAKANAVIRLELTVECHNEAARKLYEKSGFKVEGIRAKSMLVNGELVDEYYMAKIL</sequence>
<organism evidence="2 3">
    <name type="scientific">Mediterraneibacter gnavus</name>
    <name type="common">Ruminococcus gnavus</name>
    <dbReference type="NCBI Taxonomy" id="33038"/>
    <lineage>
        <taxon>Bacteria</taxon>
        <taxon>Bacillati</taxon>
        <taxon>Bacillota</taxon>
        <taxon>Clostridia</taxon>
        <taxon>Lachnospirales</taxon>
        <taxon>Lachnospiraceae</taxon>
        <taxon>Mediterraneibacter</taxon>
    </lineage>
</organism>
<dbReference type="AlphaFoldDB" id="A0A2N5NGY4"/>
<evidence type="ECO:0000259" key="1">
    <source>
        <dbReference type="PROSITE" id="PS51186"/>
    </source>
</evidence>
<dbReference type="Proteomes" id="UP000234849">
    <property type="component" value="Unassembled WGS sequence"/>
</dbReference>
<dbReference type="Pfam" id="PF00583">
    <property type="entry name" value="Acetyltransf_1"/>
    <property type="match status" value="1"/>
</dbReference>
<dbReference type="EMBL" id="NIHM01000014">
    <property type="protein sequence ID" value="PLT54172.1"/>
    <property type="molecule type" value="Genomic_DNA"/>
</dbReference>
<reference evidence="2 3" key="1">
    <citation type="journal article" date="2017" name="Genome Med.">
        <title>A novel Ruminococcus gnavus clade enriched in inflammatory bowel disease patients.</title>
        <authorList>
            <person name="Hall A.B."/>
            <person name="Yassour M."/>
            <person name="Sauk J."/>
            <person name="Garner A."/>
            <person name="Jiang X."/>
            <person name="Arthur T."/>
            <person name="Lagoudas G.K."/>
            <person name="Vatanen T."/>
            <person name="Fornelos N."/>
            <person name="Wilson R."/>
            <person name="Bertha M."/>
            <person name="Cohen M."/>
            <person name="Garber J."/>
            <person name="Khalili H."/>
            <person name="Gevers D."/>
            <person name="Ananthakrishnan A.N."/>
            <person name="Kugathasan S."/>
            <person name="Lander E.S."/>
            <person name="Blainey P."/>
            <person name="Vlamakis H."/>
            <person name="Xavier R.J."/>
            <person name="Huttenhower C."/>
        </authorList>
    </citation>
    <scope>NUCLEOTIDE SEQUENCE [LARGE SCALE GENOMIC DNA]</scope>
    <source>
        <strain evidence="2 3">RJX1118</strain>
    </source>
</reference>
<dbReference type="GO" id="GO:0016747">
    <property type="term" value="F:acyltransferase activity, transferring groups other than amino-acyl groups"/>
    <property type="evidence" value="ECO:0007669"/>
    <property type="project" value="InterPro"/>
</dbReference>
<keyword evidence="2" id="KW-0808">Transferase</keyword>
<evidence type="ECO:0000313" key="3">
    <source>
        <dbReference type="Proteomes" id="UP000234849"/>
    </source>
</evidence>
<dbReference type="InterPro" id="IPR000182">
    <property type="entry name" value="GNAT_dom"/>
</dbReference>
<feature type="domain" description="N-acetyltransferase" evidence="1">
    <location>
        <begin position="1"/>
        <end position="167"/>
    </location>
</feature>
<protein>
    <submittedName>
        <fullName evidence="2">GNAT family N-acetyltransferase</fullName>
    </submittedName>
</protein>
<dbReference type="InterPro" id="IPR016181">
    <property type="entry name" value="Acyl_CoA_acyltransferase"/>
</dbReference>
<dbReference type="SUPFAM" id="SSF55729">
    <property type="entry name" value="Acyl-CoA N-acyltransferases (Nat)"/>
    <property type="match status" value="1"/>
</dbReference>